<evidence type="ECO:0000313" key="5">
    <source>
        <dbReference type="EMBL" id="NHE58657.1"/>
    </source>
</evidence>
<feature type="domain" description="Carboxyltransferase" evidence="4">
    <location>
        <begin position="25"/>
        <end position="284"/>
    </location>
</feature>
<comment type="caution">
    <text evidence="5">The sequence shown here is derived from an EMBL/GenBank/DDBJ whole genome shotgun (WGS) entry which is preliminary data.</text>
</comment>
<reference evidence="5 6" key="1">
    <citation type="submission" date="2020-03" db="EMBL/GenBank/DDBJ databases">
        <title>Cyclobacterium plantarum sp. nov., a marine bacterium isolated from a coastal-marine wetland.</title>
        <authorList>
            <person name="Sanchez-Porro C."/>
            <person name="Ventosa A."/>
            <person name="Amoozegar M."/>
        </authorList>
    </citation>
    <scope>NUCLEOTIDE SEQUENCE [LARGE SCALE GENOMIC DNA]</scope>
    <source>
        <strain evidence="5 6">GBPx2</strain>
    </source>
</reference>
<dbReference type="InterPro" id="IPR029000">
    <property type="entry name" value="Cyclophilin-like_dom_sf"/>
</dbReference>
<keyword evidence="1" id="KW-0547">Nucleotide-binding</keyword>
<keyword evidence="2" id="KW-0378">Hydrolase</keyword>
<organism evidence="5 6">
    <name type="scientific">Cyclobacterium plantarum</name>
    <dbReference type="NCBI Taxonomy" id="2716263"/>
    <lineage>
        <taxon>Bacteria</taxon>
        <taxon>Pseudomonadati</taxon>
        <taxon>Bacteroidota</taxon>
        <taxon>Cytophagia</taxon>
        <taxon>Cytophagales</taxon>
        <taxon>Cyclobacteriaceae</taxon>
        <taxon>Cyclobacterium</taxon>
    </lineage>
</organism>
<dbReference type="Proteomes" id="UP000649799">
    <property type="component" value="Unassembled WGS sequence"/>
</dbReference>
<dbReference type="Pfam" id="PF02626">
    <property type="entry name" value="CT_A_B"/>
    <property type="match status" value="1"/>
</dbReference>
<dbReference type="Gene3D" id="2.40.100.10">
    <property type="entry name" value="Cyclophilin-like"/>
    <property type="match status" value="1"/>
</dbReference>
<dbReference type="EMBL" id="JAANYN010000008">
    <property type="protein sequence ID" value="NHE58657.1"/>
    <property type="molecule type" value="Genomic_DNA"/>
</dbReference>
<evidence type="ECO:0000256" key="3">
    <source>
        <dbReference type="ARBA" id="ARBA00022840"/>
    </source>
</evidence>
<dbReference type="PANTHER" id="PTHR43309:SF3">
    <property type="entry name" value="5-OXOPROLINASE SUBUNIT C"/>
    <property type="match status" value="1"/>
</dbReference>
<accession>A0ABX0HEQ8</accession>
<keyword evidence="6" id="KW-1185">Reference proteome</keyword>
<evidence type="ECO:0000259" key="4">
    <source>
        <dbReference type="SMART" id="SM00797"/>
    </source>
</evidence>
<dbReference type="SMART" id="SM00797">
    <property type="entry name" value="AHS2"/>
    <property type="match status" value="1"/>
</dbReference>
<sequence length="284" mass="31222">MASIRLKKAGVMSTIQDSGRSGFAALGVPQSGPMDLDSFMLANRLMRRPSGAACLELYMGGVEMIFDTATQVVFTGAVGKITYQGTSFSGNQIIHVHKGEVLTIAPPAKGQWAYMAINGNFAADQVLGSRSFYPGITQKAKFANNDRIVFYPKSEDIPNDHAKIKPLIFTEYQCLEAYPGPSFAQLNEQQRRQLGQNTFTLSQAQSRMGIQLEEKMIHELKELISAPVYPGTVQLTPSGKLIVLMKDAQVTGGYPRILQLSWNSLSKLAQLRPSGKIHFKILSY</sequence>
<evidence type="ECO:0000313" key="6">
    <source>
        <dbReference type="Proteomes" id="UP000649799"/>
    </source>
</evidence>
<evidence type="ECO:0000256" key="2">
    <source>
        <dbReference type="ARBA" id="ARBA00022801"/>
    </source>
</evidence>
<dbReference type="RefSeq" id="WP_166149256.1">
    <property type="nucleotide sequence ID" value="NZ_JAANYN010000008.1"/>
</dbReference>
<dbReference type="PANTHER" id="PTHR43309">
    <property type="entry name" value="5-OXOPROLINASE SUBUNIT C"/>
    <property type="match status" value="1"/>
</dbReference>
<dbReference type="InterPro" id="IPR052708">
    <property type="entry name" value="PxpC"/>
</dbReference>
<dbReference type="InterPro" id="IPR003778">
    <property type="entry name" value="CT_A_B"/>
</dbReference>
<name>A0ABX0HEQ8_9BACT</name>
<keyword evidence="3" id="KW-0067">ATP-binding</keyword>
<evidence type="ECO:0000256" key="1">
    <source>
        <dbReference type="ARBA" id="ARBA00022741"/>
    </source>
</evidence>
<proteinExistence type="predicted"/>
<protein>
    <submittedName>
        <fullName evidence="5">Biotin-dependent carboxyltransferase family protein</fullName>
    </submittedName>
</protein>
<gene>
    <name evidence="5" type="ORF">G9Q97_17745</name>
</gene>